<feature type="domain" description="VanZ-like" evidence="2">
    <location>
        <begin position="33"/>
        <end position="104"/>
    </location>
</feature>
<dbReference type="EMBL" id="BNBT01000117">
    <property type="protein sequence ID" value="GHE81358.1"/>
    <property type="molecule type" value="Genomic_DNA"/>
</dbReference>
<feature type="compositionally biased region" description="Polar residues" evidence="1">
    <location>
        <begin position="215"/>
        <end position="224"/>
    </location>
</feature>
<accession>A0A919A087</accession>
<evidence type="ECO:0000259" key="2">
    <source>
        <dbReference type="Pfam" id="PF04892"/>
    </source>
</evidence>
<gene>
    <name evidence="3" type="ORF">GCM10018785_56690</name>
</gene>
<name>A0A919A087_9ACTN</name>
<evidence type="ECO:0000313" key="3">
    <source>
        <dbReference type="EMBL" id="GHE81358.1"/>
    </source>
</evidence>
<evidence type="ECO:0000313" key="4">
    <source>
        <dbReference type="Proteomes" id="UP000608024"/>
    </source>
</evidence>
<dbReference type="InterPro" id="IPR006976">
    <property type="entry name" value="VanZ-like"/>
</dbReference>
<evidence type="ECO:0000256" key="1">
    <source>
        <dbReference type="SAM" id="MobiDB-lite"/>
    </source>
</evidence>
<organism evidence="3 4">
    <name type="scientific">Streptomyces longispororuber</name>
    <dbReference type="NCBI Taxonomy" id="68230"/>
    <lineage>
        <taxon>Bacteria</taxon>
        <taxon>Bacillati</taxon>
        <taxon>Actinomycetota</taxon>
        <taxon>Actinomycetes</taxon>
        <taxon>Kitasatosporales</taxon>
        <taxon>Streptomycetaceae</taxon>
        <taxon>Streptomyces</taxon>
    </lineage>
</organism>
<dbReference type="AlphaFoldDB" id="A0A919A087"/>
<dbReference type="Pfam" id="PF04892">
    <property type="entry name" value="VanZ"/>
    <property type="match status" value="1"/>
</dbReference>
<reference evidence="3" key="2">
    <citation type="submission" date="2020-09" db="EMBL/GenBank/DDBJ databases">
        <authorList>
            <person name="Sun Q."/>
            <person name="Ohkuma M."/>
        </authorList>
    </citation>
    <scope>NUCLEOTIDE SEQUENCE</scope>
    <source>
        <strain evidence="3">JCM 4784</strain>
    </source>
</reference>
<dbReference type="Proteomes" id="UP000608024">
    <property type="component" value="Unassembled WGS sequence"/>
</dbReference>
<reference evidence="3" key="1">
    <citation type="journal article" date="2014" name="Int. J. Syst. Evol. Microbiol.">
        <title>Complete genome sequence of Corynebacterium casei LMG S-19264T (=DSM 44701T), isolated from a smear-ripened cheese.</title>
        <authorList>
            <consortium name="US DOE Joint Genome Institute (JGI-PGF)"/>
            <person name="Walter F."/>
            <person name="Albersmeier A."/>
            <person name="Kalinowski J."/>
            <person name="Ruckert C."/>
        </authorList>
    </citation>
    <scope>NUCLEOTIDE SEQUENCE</scope>
    <source>
        <strain evidence="3">JCM 4784</strain>
    </source>
</reference>
<feature type="region of interest" description="Disordered" evidence="1">
    <location>
        <begin position="215"/>
        <end position="234"/>
    </location>
</feature>
<proteinExistence type="predicted"/>
<comment type="caution">
    <text evidence="3">The sequence shown here is derived from an EMBL/GenBank/DDBJ whole genome shotgun (WGS) entry which is preliminary data.</text>
</comment>
<sequence>MAVGVTWFFPGAGGSSTTCVLNKDLAEPFKTEQGLLNAGMFAPLGFFGLLASRRVLATAAWVVAAPVAIEVGQAVLPWVGRNCDSSDAEMNILGGVSGALVAWLGTYIAKARLQPVQPQVRPTLLSAGATLVVCAVTWQVAITPIAVDATSLQSPDDAQKQAATDAFRTAFGDRYTFANVQLQPGPDGHDSLLITLERDGEATLSWPKTDRFNVSLESSSQPGPNSYPVGGSSRRDVDATEAYAIARRYAGEHYPWALRGSTHRTYPVGENAEFGWMTSWRFLQDGVVMPAKLDVEINRAGRVSQLNVDSGPPHVKLPPIKLTRQQAVARARATQTTLDGVSVKARRLAAYEVRGHWRAQWVVAIIPEGSDPSSVLVDATTGRVDDSGPDG</sequence>
<protein>
    <recommendedName>
        <fullName evidence="2">VanZ-like domain-containing protein</fullName>
    </recommendedName>
</protein>
<keyword evidence="4" id="KW-1185">Reference proteome</keyword>